<dbReference type="InterPro" id="IPR003140">
    <property type="entry name" value="PLipase/COase/thioEstase"/>
</dbReference>
<dbReference type="SUPFAM" id="SSF53474">
    <property type="entry name" value="alpha/beta-Hydrolases"/>
    <property type="match status" value="1"/>
</dbReference>
<organism evidence="4 5">
    <name type="scientific">Polarella glacialis</name>
    <name type="common">Dinoflagellate</name>
    <dbReference type="NCBI Taxonomy" id="89957"/>
    <lineage>
        <taxon>Eukaryota</taxon>
        <taxon>Sar</taxon>
        <taxon>Alveolata</taxon>
        <taxon>Dinophyceae</taxon>
        <taxon>Suessiales</taxon>
        <taxon>Suessiaceae</taxon>
        <taxon>Polarella</taxon>
    </lineage>
</organism>
<dbReference type="PANTHER" id="PTHR10655:SF17">
    <property type="entry name" value="LYSOPHOSPHOLIPASE-LIKE PROTEIN 1"/>
    <property type="match status" value="1"/>
</dbReference>
<comment type="caution">
    <text evidence="4">The sequence shown here is derived from an EMBL/GenBank/DDBJ whole genome shotgun (WGS) entry which is preliminary data.</text>
</comment>
<protein>
    <recommendedName>
        <fullName evidence="3">Phospholipase/carboxylesterase/thioesterase domain-containing protein</fullName>
    </recommendedName>
</protein>
<evidence type="ECO:0000313" key="4">
    <source>
        <dbReference type="EMBL" id="CAE8581756.1"/>
    </source>
</evidence>
<dbReference type="InterPro" id="IPR029058">
    <property type="entry name" value="AB_hydrolase_fold"/>
</dbReference>
<dbReference type="Proteomes" id="UP000654075">
    <property type="component" value="Unassembled WGS sequence"/>
</dbReference>
<dbReference type="OrthoDB" id="2418081at2759"/>
<name>A0A813D7X3_POLGL</name>
<accession>A0A813D7X3</accession>
<dbReference type="EMBL" id="CAJNNV010000188">
    <property type="protein sequence ID" value="CAE8581756.1"/>
    <property type="molecule type" value="Genomic_DNA"/>
</dbReference>
<evidence type="ECO:0000256" key="1">
    <source>
        <dbReference type="ARBA" id="ARBA00006499"/>
    </source>
</evidence>
<comment type="similarity">
    <text evidence="1">Belongs to the AB hydrolase superfamily. AB hydrolase 2 family.</text>
</comment>
<feature type="non-terminal residue" evidence="4">
    <location>
        <position position="302"/>
    </location>
</feature>
<dbReference type="AlphaFoldDB" id="A0A813D7X3"/>
<evidence type="ECO:0000259" key="3">
    <source>
        <dbReference type="Pfam" id="PF02230"/>
    </source>
</evidence>
<dbReference type="GO" id="GO:0008474">
    <property type="term" value="F:palmitoyl-(protein) hydrolase activity"/>
    <property type="evidence" value="ECO:0007669"/>
    <property type="project" value="TreeGrafter"/>
</dbReference>
<sequence>AAVSGLQGKASDTSQPPWWRVVLAGTHPLDKLLPGPAPREAAQRARLKVALGGRGLQASLADLRRGKLPRFMGAHYADAEIKPAGGYSVHNCTLIYLHGFGQRGQRYCNPGLKLPWVKGESGTPCASVSGLRVVLPTSSRLAQPWGELKPSWYVYADKTSNSAGEPTDALGATRSRILCILKEEIARLKGASHRVFLGGYSQGCGVALDTYLREGRQLGLGGFVGAGGWVPCDKDGFTGIDSAIARLIADPVQRLRPLWLMLPTDDAKFVTWQFASASLRRLSGKLPGLGLRKVSGRGHGIG</sequence>
<proteinExistence type="inferred from homology"/>
<dbReference type="GO" id="GO:0005737">
    <property type="term" value="C:cytoplasm"/>
    <property type="evidence" value="ECO:0007669"/>
    <property type="project" value="TreeGrafter"/>
</dbReference>
<dbReference type="Pfam" id="PF02230">
    <property type="entry name" value="Abhydrolase_2"/>
    <property type="match status" value="1"/>
</dbReference>
<dbReference type="GO" id="GO:0052689">
    <property type="term" value="F:carboxylic ester hydrolase activity"/>
    <property type="evidence" value="ECO:0007669"/>
    <property type="project" value="TreeGrafter"/>
</dbReference>
<reference evidence="4" key="1">
    <citation type="submission" date="2021-02" db="EMBL/GenBank/DDBJ databases">
        <authorList>
            <person name="Dougan E. K."/>
            <person name="Rhodes N."/>
            <person name="Thang M."/>
            <person name="Chan C."/>
        </authorList>
    </citation>
    <scope>NUCLEOTIDE SEQUENCE</scope>
</reference>
<feature type="non-terminal residue" evidence="4">
    <location>
        <position position="1"/>
    </location>
</feature>
<evidence type="ECO:0000256" key="2">
    <source>
        <dbReference type="ARBA" id="ARBA00022801"/>
    </source>
</evidence>
<dbReference type="PANTHER" id="PTHR10655">
    <property type="entry name" value="LYSOPHOSPHOLIPASE-RELATED"/>
    <property type="match status" value="1"/>
</dbReference>
<gene>
    <name evidence="4" type="ORF">PGLA1383_LOCUS773</name>
</gene>
<dbReference type="InterPro" id="IPR050565">
    <property type="entry name" value="LYPA1-2/EST-like"/>
</dbReference>
<feature type="domain" description="Phospholipase/carboxylesterase/thioesterase" evidence="3">
    <location>
        <begin position="90"/>
        <end position="233"/>
    </location>
</feature>
<evidence type="ECO:0000313" key="5">
    <source>
        <dbReference type="Proteomes" id="UP000654075"/>
    </source>
</evidence>
<keyword evidence="2" id="KW-0378">Hydrolase</keyword>
<dbReference type="Gene3D" id="3.40.50.1820">
    <property type="entry name" value="alpha/beta hydrolase"/>
    <property type="match status" value="1"/>
</dbReference>
<keyword evidence="5" id="KW-1185">Reference proteome</keyword>